<accession>A0A4V4HHI9</accession>
<evidence type="ECO:0000313" key="2">
    <source>
        <dbReference type="Proteomes" id="UP000297245"/>
    </source>
</evidence>
<dbReference type="OrthoDB" id="3340343at2759"/>
<feature type="non-terminal residue" evidence="1">
    <location>
        <position position="1"/>
    </location>
</feature>
<keyword evidence="2" id="KW-1185">Reference proteome</keyword>
<name>A0A4V4HHI9_DENBC</name>
<dbReference type="EMBL" id="ML179072">
    <property type="protein sequence ID" value="THV02896.1"/>
    <property type="molecule type" value="Genomic_DNA"/>
</dbReference>
<sequence length="57" mass="6118">LEDVLYVPSADNNLLSIGRVDAKGGIFTAKGGHAQITDHDGQLIFTGKSANRMYLLD</sequence>
<feature type="non-terminal residue" evidence="1">
    <location>
        <position position="57"/>
    </location>
</feature>
<reference evidence="1 2" key="1">
    <citation type="journal article" date="2019" name="Nat. Ecol. Evol.">
        <title>Megaphylogeny resolves global patterns of mushroom evolution.</title>
        <authorList>
            <person name="Varga T."/>
            <person name="Krizsan K."/>
            <person name="Foldi C."/>
            <person name="Dima B."/>
            <person name="Sanchez-Garcia M."/>
            <person name="Sanchez-Ramirez S."/>
            <person name="Szollosi G.J."/>
            <person name="Szarkandi J.G."/>
            <person name="Papp V."/>
            <person name="Albert L."/>
            <person name="Andreopoulos W."/>
            <person name="Angelini C."/>
            <person name="Antonin V."/>
            <person name="Barry K.W."/>
            <person name="Bougher N.L."/>
            <person name="Buchanan P."/>
            <person name="Buyck B."/>
            <person name="Bense V."/>
            <person name="Catcheside P."/>
            <person name="Chovatia M."/>
            <person name="Cooper J."/>
            <person name="Damon W."/>
            <person name="Desjardin D."/>
            <person name="Finy P."/>
            <person name="Geml J."/>
            <person name="Haridas S."/>
            <person name="Hughes K."/>
            <person name="Justo A."/>
            <person name="Karasinski D."/>
            <person name="Kautmanova I."/>
            <person name="Kiss B."/>
            <person name="Kocsube S."/>
            <person name="Kotiranta H."/>
            <person name="LaButti K.M."/>
            <person name="Lechner B.E."/>
            <person name="Liimatainen K."/>
            <person name="Lipzen A."/>
            <person name="Lukacs Z."/>
            <person name="Mihaltcheva S."/>
            <person name="Morgado L.N."/>
            <person name="Niskanen T."/>
            <person name="Noordeloos M.E."/>
            <person name="Ohm R.A."/>
            <person name="Ortiz-Santana B."/>
            <person name="Ovrebo C."/>
            <person name="Racz N."/>
            <person name="Riley R."/>
            <person name="Savchenko A."/>
            <person name="Shiryaev A."/>
            <person name="Soop K."/>
            <person name="Spirin V."/>
            <person name="Szebenyi C."/>
            <person name="Tomsovsky M."/>
            <person name="Tulloss R.E."/>
            <person name="Uehling J."/>
            <person name="Grigoriev I.V."/>
            <person name="Vagvolgyi C."/>
            <person name="Papp T."/>
            <person name="Martin F.M."/>
            <person name="Miettinen O."/>
            <person name="Hibbett D.S."/>
            <person name="Nagy L.G."/>
        </authorList>
    </citation>
    <scope>NUCLEOTIDE SEQUENCE [LARGE SCALE GENOMIC DNA]</scope>
    <source>
        <strain evidence="1 2">CBS 962.96</strain>
    </source>
</reference>
<evidence type="ECO:0000313" key="1">
    <source>
        <dbReference type="EMBL" id="THV02896.1"/>
    </source>
</evidence>
<protein>
    <submittedName>
        <fullName evidence="1">Uncharacterized protein</fullName>
    </submittedName>
</protein>
<dbReference type="AlphaFoldDB" id="A0A4V4HHI9"/>
<organism evidence="1 2">
    <name type="scientific">Dendrothele bispora (strain CBS 962.96)</name>
    <dbReference type="NCBI Taxonomy" id="1314807"/>
    <lineage>
        <taxon>Eukaryota</taxon>
        <taxon>Fungi</taxon>
        <taxon>Dikarya</taxon>
        <taxon>Basidiomycota</taxon>
        <taxon>Agaricomycotina</taxon>
        <taxon>Agaricomycetes</taxon>
        <taxon>Agaricomycetidae</taxon>
        <taxon>Agaricales</taxon>
        <taxon>Agaricales incertae sedis</taxon>
        <taxon>Dendrothele</taxon>
    </lineage>
</organism>
<dbReference type="Proteomes" id="UP000297245">
    <property type="component" value="Unassembled WGS sequence"/>
</dbReference>
<proteinExistence type="predicted"/>
<gene>
    <name evidence="1" type="ORF">K435DRAFT_602109</name>
</gene>